<dbReference type="InterPro" id="IPR001048">
    <property type="entry name" value="Asp/Glu/Uridylate_kinase"/>
</dbReference>
<dbReference type="CDD" id="cd04261">
    <property type="entry name" value="AAK_AKii-LysC-BS"/>
    <property type="match status" value="1"/>
</dbReference>
<dbReference type="UniPathway" id="UPA00051">
    <property type="reaction ID" value="UER00462"/>
</dbReference>
<dbReference type="EMBL" id="CP014230">
    <property type="protein sequence ID" value="AMD93056.1"/>
    <property type="molecule type" value="Genomic_DNA"/>
</dbReference>
<dbReference type="NCBIfam" id="TIGR00657">
    <property type="entry name" value="asp_kinases"/>
    <property type="match status" value="1"/>
</dbReference>
<keyword evidence="16" id="KW-1185">Reference proteome</keyword>
<dbReference type="InterPro" id="IPR041740">
    <property type="entry name" value="AKii-LysC-BS"/>
</dbReference>
<dbReference type="KEGG" id="doa:AXF15_08080"/>
<dbReference type="PROSITE" id="PS00324">
    <property type="entry name" value="ASPARTOKINASE"/>
    <property type="match status" value="1"/>
</dbReference>
<proteinExistence type="inferred from homology"/>
<dbReference type="Gene3D" id="3.40.1160.10">
    <property type="entry name" value="Acetylglutamate kinase-like"/>
    <property type="match status" value="1"/>
</dbReference>
<feature type="domain" description="Aspartate/glutamate/uridylate kinase" evidence="14">
    <location>
        <begin position="3"/>
        <end position="226"/>
    </location>
</feature>
<gene>
    <name evidence="15" type="ORF">AXF15_08080</name>
</gene>
<evidence type="ECO:0000313" key="16">
    <source>
        <dbReference type="Proteomes" id="UP000063964"/>
    </source>
</evidence>
<dbReference type="PANTHER" id="PTHR21499:SF3">
    <property type="entry name" value="ASPARTOKINASE"/>
    <property type="match status" value="1"/>
</dbReference>
<dbReference type="GO" id="GO:0009090">
    <property type="term" value="P:homoserine biosynthetic process"/>
    <property type="evidence" value="ECO:0007669"/>
    <property type="project" value="TreeGrafter"/>
</dbReference>
<comment type="pathway">
    <text evidence="2 13">Amino-acid biosynthesis; L-methionine biosynthesis via de novo pathway; L-homoserine from L-aspartate: step 1/3.</text>
</comment>
<keyword evidence="10" id="KW-0457">Lysine biosynthesis</keyword>
<accession>A0A0X8JQM7</accession>
<dbReference type="GO" id="GO:0005524">
    <property type="term" value="F:ATP binding"/>
    <property type="evidence" value="ECO:0007669"/>
    <property type="project" value="UniProtKB-KW"/>
</dbReference>
<evidence type="ECO:0000313" key="15">
    <source>
        <dbReference type="EMBL" id="AMD93056.1"/>
    </source>
</evidence>
<keyword evidence="8 12" id="KW-0418">Kinase</keyword>
<evidence type="ECO:0000256" key="9">
    <source>
        <dbReference type="ARBA" id="ARBA00022840"/>
    </source>
</evidence>
<comment type="pathway">
    <text evidence="3 13">Amino-acid biosynthesis; L-threonine biosynthesis; L-threonine from L-aspartate: step 1/5.</text>
</comment>
<evidence type="ECO:0000256" key="1">
    <source>
        <dbReference type="ARBA" id="ARBA00004766"/>
    </source>
</evidence>
<reference evidence="16" key="1">
    <citation type="submission" date="2016-02" db="EMBL/GenBank/DDBJ databases">
        <authorList>
            <person name="Holder M.E."/>
            <person name="Ajami N.J."/>
            <person name="Petrosino J.F."/>
        </authorList>
    </citation>
    <scope>NUCLEOTIDE SEQUENCE [LARGE SCALE GENOMIC DNA]</scope>
    <source>
        <strain evidence="16">DSM 12838</strain>
    </source>
</reference>
<protein>
    <recommendedName>
        <fullName evidence="12">Aspartokinase</fullName>
        <ecNumber evidence="12">2.7.2.4</ecNumber>
    </recommendedName>
</protein>
<keyword evidence="6 12" id="KW-0808">Transferase</keyword>
<dbReference type="FunFam" id="3.40.1160.10:FF:000002">
    <property type="entry name" value="Aspartokinase"/>
    <property type="match status" value="1"/>
</dbReference>
<evidence type="ECO:0000256" key="5">
    <source>
        <dbReference type="ARBA" id="ARBA00022605"/>
    </source>
</evidence>
<dbReference type="SUPFAM" id="SSF53633">
    <property type="entry name" value="Carbamate kinase-like"/>
    <property type="match status" value="1"/>
</dbReference>
<evidence type="ECO:0000256" key="13">
    <source>
        <dbReference type="RuleBase" id="RU004249"/>
    </source>
</evidence>
<keyword evidence="9" id="KW-0067">ATP-binding</keyword>
<comment type="catalytic activity">
    <reaction evidence="11 12">
        <text>L-aspartate + ATP = 4-phospho-L-aspartate + ADP</text>
        <dbReference type="Rhea" id="RHEA:23776"/>
        <dbReference type="ChEBI" id="CHEBI:29991"/>
        <dbReference type="ChEBI" id="CHEBI:30616"/>
        <dbReference type="ChEBI" id="CHEBI:57535"/>
        <dbReference type="ChEBI" id="CHEBI:456216"/>
        <dbReference type="EC" id="2.7.2.4"/>
    </reaction>
</comment>
<dbReference type="GO" id="GO:0009088">
    <property type="term" value="P:threonine biosynthetic process"/>
    <property type="evidence" value="ECO:0007669"/>
    <property type="project" value="UniProtKB-UniPathway"/>
</dbReference>
<dbReference type="GO" id="GO:0004072">
    <property type="term" value="F:aspartate kinase activity"/>
    <property type="evidence" value="ECO:0007669"/>
    <property type="project" value="UniProtKB-EC"/>
</dbReference>
<dbReference type="RefSeq" id="WP_066605750.1">
    <property type="nucleotide sequence ID" value="NZ_CP014230.1"/>
</dbReference>
<dbReference type="PRINTS" id="PR00474">
    <property type="entry name" value="GLU5KINASE"/>
</dbReference>
<dbReference type="PANTHER" id="PTHR21499">
    <property type="entry name" value="ASPARTATE KINASE"/>
    <property type="match status" value="1"/>
</dbReference>
<keyword evidence="7" id="KW-0547">Nucleotide-binding</keyword>
<dbReference type="GO" id="GO:0005829">
    <property type="term" value="C:cytosol"/>
    <property type="evidence" value="ECO:0007669"/>
    <property type="project" value="TreeGrafter"/>
</dbReference>
<dbReference type="InterPro" id="IPR018042">
    <property type="entry name" value="Aspartate_kinase_CS"/>
</dbReference>
<dbReference type="UniPathway" id="UPA00034">
    <property type="reaction ID" value="UER00015"/>
</dbReference>
<dbReference type="Proteomes" id="UP000063964">
    <property type="component" value="Chromosome"/>
</dbReference>
<sequence length="371" mass="39790">MARIVQKYGGSSVAAPEQIRDLARRIVARHDAGDEIVVVVSAMGKTTDALVAQARELAARPDPREMDMLLSVGERISIAMMSIAINGIRPGLAVSFTGSQIGLITDCNHGDARVLEVRGERLRQALSQGKIAVVAGFQGVSTDKEITTLGRGGSDTTAVALAAALGADVCEIYSDVDGVYTSDPRLAPAARRLDSVDYETMLEMSAAGAKVLKDDAVEYARRLGVRIAAGSSRSGEIGTIVSSGNLNRDTLQAMVYHDRLRWMVFEEGADLPPECRLCQSMDQRTVVVVDERHAGGMEGVPCVSLSMIGSWAAGRKEHLSRVFARLEKAGNRVLAISSTVLKYEIFLEDPLEQELVVAIHDDLFGPGEPGR</sequence>
<name>A0A0X8JQM7_9BACT</name>
<evidence type="ECO:0000259" key="14">
    <source>
        <dbReference type="Pfam" id="PF00696"/>
    </source>
</evidence>
<comment type="similarity">
    <text evidence="4 12">Belongs to the aspartokinase family.</text>
</comment>
<evidence type="ECO:0000256" key="8">
    <source>
        <dbReference type="ARBA" id="ARBA00022777"/>
    </source>
</evidence>
<evidence type="ECO:0000256" key="7">
    <source>
        <dbReference type="ARBA" id="ARBA00022741"/>
    </source>
</evidence>
<dbReference type="UniPathway" id="UPA00050">
    <property type="reaction ID" value="UER00461"/>
</dbReference>
<dbReference type="EC" id="2.7.2.4" evidence="12"/>
<organism evidence="15 16">
    <name type="scientific">Desulfomicrobium orale DSM 12838</name>
    <dbReference type="NCBI Taxonomy" id="888061"/>
    <lineage>
        <taxon>Bacteria</taxon>
        <taxon>Pseudomonadati</taxon>
        <taxon>Thermodesulfobacteriota</taxon>
        <taxon>Desulfovibrionia</taxon>
        <taxon>Desulfovibrionales</taxon>
        <taxon>Desulfomicrobiaceae</taxon>
        <taxon>Desulfomicrobium</taxon>
    </lineage>
</organism>
<evidence type="ECO:0000256" key="6">
    <source>
        <dbReference type="ARBA" id="ARBA00022679"/>
    </source>
</evidence>
<dbReference type="STRING" id="888061.AXF15_08080"/>
<dbReference type="Pfam" id="PF00696">
    <property type="entry name" value="AA_kinase"/>
    <property type="match status" value="1"/>
</dbReference>
<evidence type="ECO:0000256" key="11">
    <source>
        <dbReference type="ARBA" id="ARBA00047872"/>
    </source>
</evidence>
<evidence type="ECO:0000256" key="2">
    <source>
        <dbReference type="ARBA" id="ARBA00004986"/>
    </source>
</evidence>
<comment type="pathway">
    <text evidence="1 13">Amino-acid biosynthesis; L-lysine biosynthesis via DAP pathway; (S)-tetrahydrodipicolinate from L-aspartate: step 1/4.</text>
</comment>
<keyword evidence="5 13" id="KW-0028">Amino-acid biosynthesis</keyword>
<evidence type="ECO:0000256" key="3">
    <source>
        <dbReference type="ARBA" id="ARBA00005139"/>
    </source>
</evidence>
<evidence type="ECO:0000256" key="10">
    <source>
        <dbReference type="ARBA" id="ARBA00023154"/>
    </source>
</evidence>
<evidence type="ECO:0000256" key="12">
    <source>
        <dbReference type="RuleBase" id="RU003448"/>
    </source>
</evidence>
<dbReference type="GO" id="GO:0009089">
    <property type="term" value="P:lysine biosynthetic process via diaminopimelate"/>
    <property type="evidence" value="ECO:0007669"/>
    <property type="project" value="UniProtKB-UniPathway"/>
</dbReference>
<dbReference type="AlphaFoldDB" id="A0A0X8JQM7"/>
<dbReference type="InterPro" id="IPR001057">
    <property type="entry name" value="Glu/AcGlu_kinase"/>
</dbReference>
<dbReference type="InterPro" id="IPR001341">
    <property type="entry name" value="Asp_kinase"/>
</dbReference>
<evidence type="ECO:0000256" key="4">
    <source>
        <dbReference type="ARBA" id="ARBA00010122"/>
    </source>
</evidence>
<dbReference type="InterPro" id="IPR036393">
    <property type="entry name" value="AceGlu_kinase-like_sf"/>
</dbReference>
<dbReference type="OrthoDB" id="9799110at2"/>